<keyword evidence="6" id="KW-1185">Reference proteome</keyword>
<gene>
    <name evidence="5" type="primary">iolX_2</name>
    <name evidence="5" type="ORF">Mlute_01561</name>
</gene>
<dbReference type="Gene3D" id="3.30.360.10">
    <property type="entry name" value="Dihydrodipicolinate Reductase, domain 2"/>
    <property type="match status" value="1"/>
</dbReference>
<comment type="caution">
    <text evidence="5">The sequence shown here is derived from an EMBL/GenBank/DDBJ whole genome shotgun (WGS) entry which is preliminary data.</text>
</comment>
<dbReference type="RefSeq" id="WP_119360189.1">
    <property type="nucleotide sequence ID" value="NZ_QWKZ01000044.1"/>
</dbReference>
<dbReference type="InterPro" id="IPR030827">
    <property type="entry name" value="Myo_inos_IolG"/>
</dbReference>
<evidence type="ECO:0000313" key="6">
    <source>
        <dbReference type="Proteomes" id="UP000265800"/>
    </source>
</evidence>
<protein>
    <submittedName>
        <fullName evidence="5">Scyllo-inositol 2-dehydrogenase (NAD(+))</fullName>
        <ecNumber evidence="5">1.1.1.370</ecNumber>
    </submittedName>
</protein>
<dbReference type="OrthoDB" id="9815825at2"/>
<dbReference type="InterPro" id="IPR055170">
    <property type="entry name" value="GFO_IDH_MocA-like_dom"/>
</dbReference>
<reference evidence="5 6" key="1">
    <citation type="submission" date="2018-08" db="EMBL/GenBank/DDBJ databases">
        <title>Meiothermus luteus KCTC 52599 genome sequencing project.</title>
        <authorList>
            <person name="Da Costa M.S."/>
            <person name="Albuquerque L."/>
            <person name="Raposo P."/>
            <person name="Froufe H.J.C."/>
            <person name="Barroso C.S."/>
            <person name="Egas C."/>
        </authorList>
    </citation>
    <scope>NUCLEOTIDE SEQUENCE [LARGE SCALE GENOMIC DNA]</scope>
    <source>
        <strain evidence="5 6">KCTC 52599</strain>
    </source>
</reference>
<keyword evidence="2 5" id="KW-0560">Oxidoreductase</keyword>
<dbReference type="EC" id="1.1.1.370" evidence="5"/>
<dbReference type="GO" id="GO:0000166">
    <property type="term" value="F:nucleotide binding"/>
    <property type="evidence" value="ECO:0007669"/>
    <property type="project" value="InterPro"/>
</dbReference>
<organism evidence="5 6">
    <name type="scientific">Meiothermus luteus</name>
    <dbReference type="NCBI Taxonomy" id="2026184"/>
    <lineage>
        <taxon>Bacteria</taxon>
        <taxon>Thermotogati</taxon>
        <taxon>Deinococcota</taxon>
        <taxon>Deinococci</taxon>
        <taxon>Thermales</taxon>
        <taxon>Thermaceae</taxon>
        <taxon>Meiothermus</taxon>
    </lineage>
</organism>
<dbReference type="Pfam" id="PF01408">
    <property type="entry name" value="GFO_IDH_MocA"/>
    <property type="match status" value="1"/>
</dbReference>
<name>A0A399EPL9_9DEIN</name>
<dbReference type="PANTHER" id="PTHR42840:SF3">
    <property type="entry name" value="BINDING ROSSMANN FOLD OXIDOREDUCTASE, PUTATIVE (AFU_ORTHOLOGUE AFUA_2G10240)-RELATED"/>
    <property type="match status" value="1"/>
</dbReference>
<evidence type="ECO:0000256" key="1">
    <source>
        <dbReference type="ARBA" id="ARBA00010928"/>
    </source>
</evidence>
<dbReference type="InterPro" id="IPR000683">
    <property type="entry name" value="Gfo/Idh/MocA-like_OxRdtase_N"/>
</dbReference>
<feature type="domain" description="GFO/IDH/MocA-like oxidoreductase" evidence="4">
    <location>
        <begin position="132"/>
        <end position="251"/>
    </location>
</feature>
<dbReference type="InterPro" id="IPR036291">
    <property type="entry name" value="NAD(P)-bd_dom_sf"/>
</dbReference>
<dbReference type="EMBL" id="QWKZ01000044">
    <property type="protein sequence ID" value="RIH85483.1"/>
    <property type="molecule type" value="Genomic_DNA"/>
</dbReference>
<dbReference type="Pfam" id="PF22725">
    <property type="entry name" value="GFO_IDH_MocA_C3"/>
    <property type="match status" value="1"/>
</dbReference>
<evidence type="ECO:0000259" key="4">
    <source>
        <dbReference type="Pfam" id="PF22725"/>
    </source>
</evidence>
<dbReference type="SUPFAM" id="SSF55347">
    <property type="entry name" value="Glyceraldehyde-3-phosphate dehydrogenase-like, C-terminal domain"/>
    <property type="match status" value="1"/>
</dbReference>
<evidence type="ECO:0000313" key="5">
    <source>
        <dbReference type="EMBL" id="RIH85483.1"/>
    </source>
</evidence>
<proteinExistence type="inferred from homology"/>
<feature type="domain" description="Gfo/Idh/MocA-like oxidoreductase N-terminal" evidence="3">
    <location>
        <begin position="5"/>
        <end position="124"/>
    </location>
</feature>
<evidence type="ECO:0000256" key="2">
    <source>
        <dbReference type="ARBA" id="ARBA00023002"/>
    </source>
</evidence>
<accession>A0A399EPL9</accession>
<sequence>MAESFGVALLGAGRMGMEHARTLLGIVEARVLAVADPNLEAAEAARSLLRAERAYPEPLEALGHPGVEAVVIATPTETHARYIQAAAEAGKAIFCEKPVAKELGETRRVLEVVEHKGVPFQIGFQRRYDPAYLEAKRRIEAGEIGPVEQFIAVMRDPAPAPLDYLKTSGGIFVDQAIHDIDCARYLVGEVEAVHAWGAVRVDPRIGEIGDVDTTNLSLRFANGALGVIQNSRRAVYGYDVRTEVFGAKGKLVMDATPKTPLWRYGQGVQADHYHFFMDRFKEAYRLELTAFFQALREGRPPSPGPKDALEALRVALAATQSLKEGRVVRLEEVV</sequence>
<dbReference type="PANTHER" id="PTHR42840">
    <property type="entry name" value="NAD(P)-BINDING ROSSMANN-FOLD SUPERFAMILY PROTEIN-RELATED"/>
    <property type="match status" value="1"/>
</dbReference>
<dbReference type="Gene3D" id="3.40.50.720">
    <property type="entry name" value="NAD(P)-binding Rossmann-like Domain"/>
    <property type="match status" value="1"/>
</dbReference>
<evidence type="ECO:0000259" key="3">
    <source>
        <dbReference type="Pfam" id="PF01408"/>
    </source>
</evidence>
<dbReference type="SUPFAM" id="SSF51735">
    <property type="entry name" value="NAD(P)-binding Rossmann-fold domains"/>
    <property type="match status" value="1"/>
</dbReference>
<comment type="similarity">
    <text evidence="1">Belongs to the Gfo/Idh/MocA family.</text>
</comment>
<dbReference type="NCBIfam" id="TIGR04380">
    <property type="entry name" value="myo_inos_iolG"/>
    <property type="match status" value="1"/>
</dbReference>
<dbReference type="GO" id="GO:0016491">
    <property type="term" value="F:oxidoreductase activity"/>
    <property type="evidence" value="ECO:0007669"/>
    <property type="project" value="UniProtKB-KW"/>
</dbReference>
<dbReference type="Proteomes" id="UP000265800">
    <property type="component" value="Unassembled WGS sequence"/>
</dbReference>
<dbReference type="AlphaFoldDB" id="A0A399EPL9"/>